<reference evidence="2 3" key="1">
    <citation type="submission" date="2024-02" db="EMBL/GenBank/DDBJ databases">
        <authorList>
            <person name="Chen Y."/>
            <person name="Shah S."/>
            <person name="Dougan E. K."/>
            <person name="Thang M."/>
            <person name="Chan C."/>
        </authorList>
    </citation>
    <scope>NUCLEOTIDE SEQUENCE [LARGE SCALE GENOMIC DNA]</scope>
</reference>
<dbReference type="EMBL" id="CAXAMN010006258">
    <property type="protein sequence ID" value="CAK9017056.1"/>
    <property type="molecule type" value="Genomic_DNA"/>
</dbReference>
<dbReference type="Proteomes" id="UP001642484">
    <property type="component" value="Unassembled WGS sequence"/>
</dbReference>
<organism evidence="2 3">
    <name type="scientific">Durusdinium trenchii</name>
    <dbReference type="NCBI Taxonomy" id="1381693"/>
    <lineage>
        <taxon>Eukaryota</taxon>
        <taxon>Sar</taxon>
        <taxon>Alveolata</taxon>
        <taxon>Dinophyceae</taxon>
        <taxon>Suessiales</taxon>
        <taxon>Symbiodiniaceae</taxon>
        <taxon>Durusdinium</taxon>
    </lineage>
</organism>
<comment type="caution">
    <text evidence="2">The sequence shown here is derived from an EMBL/GenBank/DDBJ whole genome shotgun (WGS) entry which is preliminary data.</text>
</comment>
<feature type="region of interest" description="Disordered" evidence="1">
    <location>
        <begin position="172"/>
        <end position="196"/>
    </location>
</feature>
<evidence type="ECO:0000313" key="3">
    <source>
        <dbReference type="Proteomes" id="UP001642484"/>
    </source>
</evidence>
<evidence type="ECO:0000313" key="2">
    <source>
        <dbReference type="EMBL" id="CAK9017056.1"/>
    </source>
</evidence>
<name>A0ABP0JRF6_9DINO</name>
<protein>
    <submittedName>
        <fullName evidence="2">Uncharacterized protein</fullName>
    </submittedName>
</protein>
<proteinExistence type="predicted"/>
<sequence>MLVFVAAVPDNASVPTVQEHSIVTADHSANASRGSEDLGHDLAVENEGKAVQRMGGPTIGNPSPGACIVTRTTTYSRQYALCGHDIHADTVSRWKEATFMRTYVKCPGEGETLYRTDFVRCNGRRLLSDVEQDRSDPFGQKKATLFAGTFRPQRSRSAKCVAEASLSRPASGKVELKEEALRSRPTTGRPPTGGEAELDDLWDSLSIFSLRDHVSNLLQQPLPTRGEGIKDYASQSSVGPLPVLLTKTDQTRLSTQGRSCCP</sequence>
<keyword evidence="3" id="KW-1185">Reference proteome</keyword>
<evidence type="ECO:0000256" key="1">
    <source>
        <dbReference type="SAM" id="MobiDB-lite"/>
    </source>
</evidence>
<gene>
    <name evidence="2" type="ORF">CCMP2556_LOCUS12739</name>
</gene>
<accession>A0ABP0JRF6</accession>